<dbReference type="KEGG" id="prae:MN210_15620"/>
<evidence type="ECO:0000256" key="1">
    <source>
        <dbReference type="ARBA" id="ARBA00023004"/>
    </source>
</evidence>
<gene>
    <name evidence="3" type="ORF">MN210_15620</name>
</gene>
<dbReference type="PANTHER" id="PTHR36965:SF1">
    <property type="entry name" value="FE(2+)-TRAFFICKING PROTEIN-RELATED"/>
    <property type="match status" value="1"/>
</dbReference>
<dbReference type="Pfam" id="PF04362">
    <property type="entry name" value="Iron_traffic"/>
    <property type="match status" value="1"/>
</dbReference>
<comment type="function">
    <text evidence="2">Could be a mediator in iron transactions between iron acquisition and iron-requiring processes, such as synthesis and/or repair of Fe-S clusters in biosynthetic enzymes.</text>
</comment>
<dbReference type="HAMAP" id="MF_00686">
    <property type="entry name" value="Fe_traffic_YggX"/>
    <property type="match status" value="1"/>
</dbReference>
<comment type="similarity">
    <text evidence="2">Belongs to the Fe(2+)-trafficking protein family.</text>
</comment>
<dbReference type="PANTHER" id="PTHR36965">
    <property type="entry name" value="FE(2+)-TRAFFICKING PROTEIN-RELATED"/>
    <property type="match status" value="1"/>
</dbReference>
<proteinExistence type="inferred from homology"/>
<dbReference type="GO" id="GO:0005506">
    <property type="term" value="F:iron ion binding"/>
    <property type="evidence" value="ECO:0007669"/>
    <property type="project" value="UniProtKB-UniRule"/>
</dbReference>
<organism evidence="3 4">
    <name type="scientific">Psychrobacter raelei</name>
    <dbReference type="NCBI Taxonomy" id="2565531"/>
    <lineage>
        <taxon>Bacteria</taxon>
        <taxon>Pseudomonadati</taxon>
        <taxon>Pseudomonadota</taxon>
        <taxon>Gammaproteobacteria</taxon>
        <taxon>Moraxellales</taxon>
        <taxon>Moraxellaceae</taxon>
        <taxon>Psychrobacter</taxon>
    </lineage>
</organism>
<dbReference type="GO" id="GO:0005829">
    <property type="term" value="C:cytosol"/>
    <property type="evidence" value="ECO:0007669"/>
    <property type="project" value="TreeGrafter"/>
</dbReference>
<protein>
    <recommendedName>
        <fullName evidence="2">Probable Fe(2+)-trafficking protein</fullName>
    </recommendedName>
</protein>
<evidence type="ECO:0000313" key="3">
    <source>
        <dbReference type="EMBL" id="WXX24219.1"/>
    </source>
</evidence>
<dbReference type="Gene3D" id="1.10.3880.10">
    <property type="entry name" value="Fe(II) trafficking protein YggX"/>
    <property type="match status" value="1"/>
</dbReference>
<dbReference type="InterPro" id="IPR036766">
    <property type="entry name" value="Fe_traffick_prot_YggX_sf"/>
</dbReference>
<dbReference type="AlphaFoldDB" id="A0AAU6PVQ7"/>
<keyword evidence="1 2" id="KW-0408">Iron</keyword>
<dbReference type="SUPFAM" id="SSF111148">
    <property type="entry name" value="YggX-like"/>
    <property type="match status" value="1"/>
</dbReference>
<dbReference type="PIRSF" id="PIRSF029827">
    <property type="entry name" value="Fe_traffic_YggX"/>
    <property type="match status" value="1"/>
</dbReference>
<dbReference type="InterPro" id="IPR007457">
    <property type="entry name" value="Fe_traffick_prot_YggX"/>
</dbReference>
<dbReference type="Proteomes" id="UP000829560">
    <property type="component" value="Chromosome"/>
</dbReference>
<dbReference type="GO" id="GO:0034599">
    <property type="term" value="P:cellular response to oxidative stress"/>
    <property type="evidence" value="ECO:0007669"/>
    <property type="project" value="TreeGrafter"/>
</dbReference>
<dbReference type="NCBIfam" id="NF003817">
    <property type="entry name" value="PRK05408.1"/>
    <property type="match status" value="1"/>
</dbReference>
<reference evidence="3" key="1">
    <citation type="submission" date="2024-03" db="EMBL/GenBank/DDBJ databases">
        <title>Psychrobacter raelis sp. nov. isolated from a dog with peritonitis.</title>
        <authorList>
            <person name="Schiavone A."/>
            <person name="Manzulli V."/>
            <person name="Camarda A."/>
            <person name="Cafiero M.A."/>
            <person name="Vasco I."/>
            <person name="Marino L."/>
            <person name="Pennuzzi G."/>
            <person name="Serrecchia L."/>
            <person name="Galante D."/>
            <person name="Pugliese N."/>
        </authorList>
    </citation>
    <scope>NUCLEOTIDE SEQUENCE</scope>
    <source>
        <strain evidence="3">PraFG1</strain>
    </source>
</reference>
<evidence type="ECO:0000256" key="2">
    <source>
        <dbReference type="HAMAP-Rule" id="MF_00686"/>
    </source>
</evidence>
<dbReference type="RefSeq" id="WP_110817160.1">
    <property type="nucleotide sequence ID" value="NZ_CP093310.2"/>
</dbReference>
<evidence type="ECO:0000313" key="4">
    <source>
        <dbReference type="Proteomes" id="UP000829560"/>
    </source>
</evidence>
<sequence length="99" mass="11736">MTATFDPKANMVFCRKYQQDLPKMPNPPFPNKKGEELQNTVSKKAWDEWLELQTMLINENHLSMINPEAKKFITEQREKFFDNADYERPQGWTPEGDNQ</sequence>
<dbReference type="EMBL" id="CP093310">
    <property type="protein sequence ID" value="WXX24219.1"/>
    <property type="molecule type" value="Genomic_DNA"/>
</dbReference>
<accession>A0AAU6PVQ7</accession>
<keyword evidence="4" id="KW-1185">Reference proteome</keyword>
<name>A0AAU6PVQ7_9GAMM</name>